<dbReference type="GO" id="GO:0032259">
    <property type="term" value="P:methylation"/>
    <property type="evidence" value="ECO:0007669"/>
    <property type="project" value="UniProtKB-KW"/>
</dbReference>
<keyword evidence="2" id="KW-1185">Reference proteome</keyword>
<reference evidence="2" key="1">
    <citation type="journal article" date="2019" name="Plant Biotechnol. J.">
        <title>Genome sequencing of the Australian wild diploid species Gossypium australe highlights disease resistance and delayed gland morphogenesis.</title>
        <authorList>
            <person name="Cai Y."/>
            <person name="Cai X."/>
            <person name="Wang Q."/>
            <person name="Wang P."/>
            <person name="Zhang Y."/>
            <person name="Cai C."/>
            <person name="Xu Y."/>
            <person name="Wang K."/>
            <person name="Zhou Z."/>
            <person name="Wang C."/>
            <person name="Geng S."/>
            <person name="Li B."/>
            <person name="Dong Q."/>
            <person name="Hou Y."/>
            <person name="Wang H."/>
            <person name="Ai P."/>
            <person name="Liu Z."/>
            <person name="Yi F."/>
            <person name="Sun M."/>
            <person name="An G."/>
            <person name="Cheng J."/>
            <person name="Zhang Y."/>
            <person name="Shi Q."/>
            <person name="Xie Y."/>
            <person name="Shi X."/>
            <person name="Chang Y."/>
            <person name="Huang F."/>
            <person name="Chen Y."/>
            <person name="Hong S."/>
            <person name="Mi L."/>
            <person name="Sun Q."/>
            <person name="Zhang L."/>
            <person name="Zhou B."/>
            <person name="Peng R."/>
            <person name="Zhang X."/>
            <person name="Liu F."/>
        </authorList>
    </citation>
    <scope>NUCLEOTIDE SEQUENCE [LARGE SCALE GENOMIC DNA]</scope>
    <source>
        <strain evidence="2">cv. PA1801</strain>
    </source>
</reference>
<evidence type="ECO:0000313" key="2">
    <source>
        <dbReference type="Proteomes" id="UP000325315"/>
    </source>
</evidence>
<comment type="caution">
    <text evidence="1">The sequence shown here is derived from an EMBL/GenBank/DDBJ whole genome shotgun (WGS) entry which is preliminary data.</text>
</comment>
<proteinExistence type="predicted"/>
<dbReference type="GO" id="GO:0008168">
    <property type="term" value="F:methyltransferase activity"/>
    <property type="evidence" value="ECO:0007669"/>
    <property type="project" value="UniProtKB-KW"/>
</dbReference>
<dbReference type="AlphaFoldDB" id="A0A5B6UQQ0"/>
<sequence>MLNIGKSNHEWHYFFTQNGKLYSLHCQLTRKFPSVMVTKEMRDCSLVEKTELEVDLIGSLVPGSTR</sequence>
<dbReference type="Proteomes" id="UP000325315">
    <property type="component" value="Unassembled WGS sequence"/>
</dbReference>
<gene>
    <name evidence="1" type="ORF">EPI10_013329</name>
</gene>
<keyword evidence="1" id="KW-0489">Methyltransferase</keyword>
<dbReference type="EMBL" id="SMMG02000010">
    <property type="protein sequence ID" value="KAA3458754.1"/>
    <property type="molecule type" value="Genomic_DNA"/>
</dbReference>
<keyword evidence="1" id="KW-0808">Transferase</keyword>
<dbReference type="OrthoDB" id="42889at2759"/>
<evidence type="ECO:0000313" key="1">
    <source>
        <dbReference type="EMBL" id="KAA3458754.1"/>
    </source>
</evidence>
<accession>A0A5B6UQQ0</accession>
<name>A0A5B6UQQ0_9ROSI</name>
<organism evidence="1 2">
    <name type="scientific">Gossypium australe</name>
    <dbReference type="NCBI Taxonomy" id="47621"/>
    <lineage>
        <taxon>Eukaryota</taxon>
        <taxon>Viridiplantae</taxon>
        <taxon>Streptophyta</taxon>
        <taxon>Embryophyta</taxon>
        <taxon>Tracheophyta</taxon>
        <taxon>Spermatophyta</taxon>
        <taxon>Magnoliopsida</taxon>
        <taxon>eudicotyledons</taxon>
        <taxon>Gunneridae</taxon>
        <taxon>Pentapetalae</taxon>
        <taxon>rosids</taxon>
        <taxon>malvids</taxon>
        <taxon>Malvales</taxon>
        <taxon>Malvaceae</taxon>
        <taxon>Malvoideae</taxon>
        <taxon>Gossypium</taxon>
    </lineage>
</organism>
<protein>
    <submittedName>
        <fullName evidence="1">Protein-lysine N-methyltransferase EFM1 isoform X2</fullName>
    </submittedName>
</protein>